<feature type="domain" description="YlxR" evidence="1">
    <location>
        <begin position="8"/>
        <end position="79"/>
    </location>
</feature>
<dbReference type="Proteomes" id="UP000830835">
    <property type="component" value="Unassembled WGS sequence"/>
</dbReference>
<dbReference type="InterPro" id="IPR037465">
    <property type="entry name" value="YlxR"/>
</dbReference>
<protein>
    <submittedName>
        <fullName evidence="2">YlxR family protein</fullName>
    </submittedName>
</protein>
<dbReference type="Pfam" id="PF04296">
    <property type="entry name" value="YlxR"/>
    <property type="match status" value="1"/>
</dbReference>
<dbReference type="InterPro" id="IPR035931">
    <property type="entry name" value="YlxR-like_sf"/>
</dbReference>
<reference evidence="2" key="1">
    <citation type="submission" date="2021-02" db="EMBL/GenBank/DDBJ databases">
        <title>The CRISPR/cas machinery reduction and long-range gene transfer in the hot spring cyanobacterium Synechococcus.</title>
        <authorList>
            <person name="Dvorak P."/>
            <person name="Jahodarova E."/>
            <person name="Hasler P."/>
            <person name="Poulickova A."/>
        </authorList>
    </citation>
    <scope>NUCLEOTIDE SEQUENCE</scope>
    <source>
        <strain evidence="2">Rupite</strain>
    </source>
</reference>
<dbReference type="RefSeq" id="WP_244349359.1">
    <property type="nucleotide sequence ID" value="NZ_JAFIRA010000006.1"/>
</dbReference>
<evidence type="ECO:0000313" key="2">
    <source>
        <dbReference type="EMBL" id="MCJ2542133.1"/>
    </source>
</evidence>
<gene>
    <name evidence="2" type="ORF">JX360_04290</name>
</gene>
<dbReference type="PANTHER" id="PTHR34215:SF1">
    <property type="entry name" value="YLXR DOMAIN-CONTAINING PROTEIN"/>
    <property type="match status" value="1"/>
</dbReference>
<organism evidence="2 3">
    <name type="scientific">Thermostichus vulcanus str. 'Rupite'</name>
    <dbReference type="NCBI Taxonomy" id="2813851"/>
    <lineage>
        <taxon>Bacteria</taxon>
        <taxon>Bacillati</taxon>
        <taxon>Cyanobacteriota</taxon>
        <taxon>Cyanophyceae</taxon>
        <taxon>Thermostichales</taxon>
        <taxon>Thermostichaceae</taxon>
        <taxon>Thermostichus</taxon>
    </lineage>
</organism>
<dbReference type="SUPFAM" id="SSF64376">
    <property type="entry name" value="YlxR-like"/>
    <property type="match status" value="1"/>
</dbReference>
<dbReference type="PANTHER" id="PTHR34215">
    <property type="entry name" value="BLL0784 PROTEIN"/>
    <property type="match status" value="1"/>
</dbReference>
<proteinExistence type="predicted"/>
<name>A0ABT0C8L5_THEVL</name>
<evidence type="ECO:0000259" key="1">
    <source>
        <dbReference type="Pfam" id="PF04296"/>
    </source>
</evidence>
<comment type="caution">
    <text evidence="2">The sequence shown here is derived from an EMBL/GenBank/DDBJ whole genome shotgun (WGS) entry which is preliminary data.</text>
</comment>
<accession>A0ABT0C8L5</accession>
<sequence>MSGGDPLRRCVACRQLFPRSQLWRLVRQFDSHQVLLEEGMGRSAYLCRQLDCLQAAQRKQRLNKALKASVPDELFQRLEAQLLSHQPSGAPTEFEISR</sequence>
<evidence type="ECO:0000313" key="3">
    <source>
        <dbReference type="Proteomes" id="UP000830835"/>
    </source>
</evidence>
<dbReference type="EMBL" id="JAFIRA010000006">
    <property type="protein sequence ID" value="MCJ2542133.1"/>
    <property type="molecule type" value="Genomic_DNA"/>
</dbReference>
<keyword evidence="3" id="KW-1185">Reference proteome</keyword>
<dbReference type="InterPro" id="IPR007393">
    <property type="entry name" value="YlxR_dom"/>
</dbReference>
<dbReference type="Gene3D" id="3.30.1230.10">
    <property type="entry name" value="YlxR-like"/>
    <property type="match status" value="1"/>
</dbReference>